<evidence type="ECO:0000256" key="3">
    <source>
        <dbReference type="ARBA" id="ARBA00022989"/>
    </source>
</evidence>
<keyword evidence="3 5" id="KW-1133">Transmembrane helix</keyword>
<comment type="caution">
    <text evidence="6">The sequence shown here is derived from an EMBL/GenBank/DDBJ whole genome shotgun (WGS) entry which is preliminary data.</text>
</comment>
<dbReference type="GO" id="GO:0005886">
    <property type="term" value="C:plasma membrane"/>
    <property type="evidence" value="ECO:0007669"/>
    <property type="project" value="TreeGrafter"/>
</dbReference>
<dbReference type="RefSeq" id="WP_432705835.1">
    <property type="nucleotide sequence ID" value="NZ_BSTI01000021.1"/>
</dbReference>
<gene>
    <name evidence="6" type="ORF">Atai01_68040</name>
</gene>
<dbReference type="GO" id="GO:0022857">
    <property type="term" value="F:transmembrane transporter activity"/>
    <property type="evidence" value="ECO:0007669"/>
    <property type="project" value="TreeGrafter"/>
</dbReference>
<protein>
    <recommendedName>
        <fullName evidence="8">Major facilitator superfamily (MFS) profile domain-containing protein</fullName>
    </recommendedName>
</protein>
<evidence type="ECO:0000313" key="6">
    <source>
        <dbReference type="EMBL" id="GLY70185.1"/>
    </source>
</evidence>
<evidence type="ECO:0008006" key="8">
    <source>
        <dbReference type="Google" id="ProtNLM"/>
    </source>
</evidence>
<proteinExistence type="predicted"/>
<keyword evidence="7" id="KW-1185">Reference proteome</keyword>
<feature type="transmembrane region" description="Helical" evidence="5">
    <location>
        <begin position="6"/>
        <end position="24"/>
    </location>
</feature>
<dbReference type="PANTHER" id="PTHR23501">
    <property type="entry name" value="MAJOR FACILITATOR SUPERFAMILY"/>
    <property type="match status" value="1"/>
</dbReference>
<comment type="subcellular location">
    <subcellularLocation>
        <location evidence="1">Membrane</location>
        <topology evidence="1">Multi-pass membrane protein</topology>
    </subcellularLocation>
</comment>
<evidence type="ECO:0000256" key="5">
    <source>
        <dbReference type="SAM" id="Phobius"/>
    </source>
</evidence>
<dbReference type="Proteomes" id="UP001165136">
    <property type="component" value="Unassembled WGS sequence"/>
</dbReference>
<feature type="transmembrane region" description="Helical" evidence="5">
    <location>
        <begin position="31"/>
        <end position="54"/>
    </location>
</feature>
<evidence type="ECO:0000313" key="7">
    <source>
        <dbReference type="Proteomes" id="UP001165136"/>
    </source>
</evidence>
<feature type="transmembrane region" description="Helical" evidence="5">
    <location>
        <begin position="109"/>
        <end position="133"/>
    </location>
</feature>
<dbReference type="AlphaFoldDB" id="A0A9W6R8F3"/>
<evidence type="ECO:0000256" key="4">
    <source>
        <dbReference type="ARBA" id="ARBA00023136"/>
    </source>
</evidence>
<sequence length="153" mass="16214">MAVEMLILGAGIGCAIQLLVLVMQNSAEPRFLGVASAAAMFFRSMGGALGTALFSTILARSMVDQLQQTPALPAPADMIAQLALADGTVLPQPIQQVVSHAFADAIHTVYLWTLPLGAVFLILAVILPAVPLWTVEFLRKVKQEHAAHSATEK</sequence>
<dbReference type="PANTHER" id="PTHR23501:SF197">
    <property type="entry name" value="COMD"/>
    <property type="match status" value="1"/>
</dbReference>
<dbReference type="InterPro" id="IPR036259">
    <property type="entry name" value="MFS_trans_sf"/>
</dbReference>
<name>A0A9W6R8F3_9PSEU</name>
<reference evidence="6" key="1">
    <citation type="submission" date="2023-03" db="EMBL/GenBank/DDBJ databases">
        <title>Amycolatopsis taiwanensis NBRC 103393.</title>
        <authorList>
            <person name="Ichikawa N."/>
            <person name="Sato H."/>
            <person name="Tonouchi N."/>
        </authorList>
    </citation>
    <scope>NUCLEOTIDE SEQUENCE</scope>
    <source>
        <strain evidence="6">NBRC 103393</strain>
    </source>
</reference>
<keyword evidence="4 5" id="KW-0472">Membrane</keyword>
<dbReference type="EMBL" id="BSTI01000021">
    <property type="protein sequence ID" value="GLY70185.1"/>
    <property type="molecule type" value="Genomic_DNA"/>
</dbReference>
<organism evidence="6 7">
    <name type="scientific">Amycolatopsis taiwanensis</name>
    <dbReference type="NCBI Taxonomy" id="342230"/>
    <lineage>
        <taxon>Bacteria</taxon>
        <taxon>Bacillati</taxon>
        <taxon>Actinomycetota</taxon>
        <taxon>Actinomycetes</taxon>
        <taxon>Pseudonocardiales</taxon>
        <taxon>Pseudonocardiaceae</taxon>
        <taxon>Amycolatopsis</taxon>
    </lineage>
</organism>
<accession>A0A9W6R8F3</accession>
<keyword evidence="2 5" id="KW-0812">Transmembrane</keyword>
<evidence type="ECO:0000256" key="2">
    <source>
        <dbReference type="ARBA" id="ARBA00022692"/>
    </source>
</evidence>
<evidence type="ECO:0000256" key="1">
    <source>
        <dbReference type="ARBA" id="ARBA00004141"/>
    </source>
</evidence>
<dbReference type="SUPFAM" id="SSF103473">
    <property type="entry name" value="MFS general substrate transporter"/>
    <property type="match status" value="1"/>
</dbReference>